<dbReference type="PaxDb" id="166486-ERS852572_03022"/>
<dbReference type="RefSeq" id="WP_006855571.1">
    <property type="nucleotide sequence ID" value="NZ_CABIYH010000026.1"/>
</dbReference>
<dbReference type="Proteomes" id="UP000283586">
    <property type="component" value="Unassembled WGS sequence"/>
</dbReference>
<dbReference type="Proteomes" id="UP000284465">
    <property type="component" value="Unassembled WGS sequence"/>
</dbReference>
<dbReference type="EMBL" id="QRID01000006">
    <property type="protein sequence ID" value="RHG29051.1"/>
    <property type="molecule type" value="Genomic_DNA"/>
</dbReference>
<evidence type="ECO:0000313" key="5">
    <source>
        <dbReference type="EMBL" id="RHC19833.1"/>
    </source>
</evidence>
<gene>
    <name evidence="6" type="ORF">DW264_08085</name>
    <name evidence="5" type="ORF">DW856_02910</name>
    <name evidence="4" type="ORF">DW927_12630</name>
    <name evidence="7" type="ORF">DWZ31_17170</name>
    <name evidence="1" type="ORF">ERS852572_03022</name>
    <name evidence="3" type="ORF">GCK47_05855</name>
    <name evidence="2" type="ORF">GMD50_07085</name>
</gene>
<evidence type="ECO:0000313" key="4">
    <source>
        <dbReference type="EMBL" id="RHA66013.1"/>
    </source>
</evidence>
<evidence type="ECO:0000313" key="13">
    <source>
        <dbReference type="Proteomes" id="UP000478483"/>
    </source>
</evidence>
<reference evidence="2 13" key="3">
    <citation type="journal article" date="2019" name="Nat. Med.">
        <title>A library of human gut bacterial isolates paired with longitudinal multiomics data enables mechanistic microbiome research.</title>
        <authorList>
            <person name="Poyet M."/>
            <person name="Groussin M."/>
            <person name="Gibbons S.M."/>
            <person name="Avila-Pacheco J."/>
            <person name="Jiang X."/>
            <person name="Kearney S.M."/>
            <person name="Perrotta A.R."/>
            <person name="Berdy B."/>
            <person name="Zhao S."/>
            <person name="Lieberman T.D."/>
            <person name="Swanson P.K."/>
            <person name="Smith M."/>
            <person name="Roesemann S."/>
            <person name="Alexander J.E."/>
            <person name="Rich S.A."/>
            <person name="Livny J."/>
            <person name="Vlamakis H."/>
            <person name="Clish C."/>
            <person name="Bullock K."/>
            <person name="Deik A."/>
            <person name="Scott J."/>
            <person name="Pierce K.A."/>
            <person name="Xavier R.J."/>
            <person name="Alm E.J."/>
        </authorList>
    </citation>
    <scope>NUCLEOTIDE SEQUENCE [LARGE SCALE GENOMIC DNA]</scope>
    <source>
        <strain evidence="2 13">BIOML-A1</strain>
    </source>
</reference>
<evidence type="ECO:0000313" key="11">
    <source>
        <dbReference type="Proteomes" id="UP000284051"/>
    </source>
</evidence>
<evidence type="ECO:0000313" key="14">
    <source>
        <dbReference type="Proteomes" id="UP000479531"/>
    </source>
</evidence>
<reference evidence="3 14" key="4">
    <citation type="submission" date="2019-10" db="EMBL/GenBank/DDBJ databases">
        <title>Roseburia spp. ameliorate alcoholic fatty liver via restoration of gut barrier function.</title>
        <authorList>
            <person name="Seo B."/>
            <person name="Ko G."/>
        </authorList>
    </citation>
    <scope>NUCLEOTIDE SEQUENCE [LARGE SCALE GENOMIC DNA]</scope>
    <source>
        <strain evidence="3 14">SNUG30017</strain>
    </source>
</reference>
<dbReference type="OrthoDB" id="2084516at2"/>
<proteinExistence type="predicted"/>
<dbReference type="Proteomes" id="UP000283513">
    <property type="component" value="Unassembled WGS sequence"/>
</dbReference>
<dbReference type="EMBL" id="QSFP01000014">
    <property type="protein sequence ID" value="RHA66013.1"/>
    <property type="molecule type" value="Genomic_DNA"/>
</dbReference>
<reference evidence="1 8" key="1">
    <citation type="submission" date="2015-09" db="EMBL/GenBank/DDBJ databases">
        <authorList>
            <consortium name="Pathogen Informatics"/>
        </authorList>
    </citation>
    <scope>NUCLEOTIDE SEQUENCE [LARGE SCALE GENOMIC DNA]</scope>
    <source>
        <strain evidence="1 8">2789STDY5834960</strain>
    </source>
</reference>
<protein>
    <submittedName>
        <fullName evidence="1">Uncharacterized protein</fullName>
    </submittedName>
</protein>
<accession>A0A173VHX9</accession>
<dbReference type="Proteomes" id="UP000284051">
    <property type="component" value="Unassembled WGS sequence"/>
</dbReference>
<evidence type="ECO:0000313" key="6">
    <source>
        <dbReference type="EMBL" id="RHG29051.1"/>
    </source>
</evidence>
<evidence type="ECO:0000313" key="12">
    <source>
        <dbReference type="Proteomes" id="UP000284465"/>
    </source>
</evidence>
<dbReference type="EMBL" id="WGGT01000005">
    <property type="protein sequence ID" value="MVQ45234.1"/>
    <property type="molecule type" value="Genomic_DNA"/>
</dbReference>
<dbReference type="EMBL" id="CYXZ01000026">
    <property type="protein sequence ID" value="CUN26793.1"/>
    <property type="molecule type" value="Genomic_DNA"/>
</dbReference>
<evidence type="ECO:0000313" key="1">
    <source>
        <dbReference type="EMBL" id="CUN26793.1"/>
    </source>
</evidence>
<evidence type="ECO:0000313" key="3">
    <source>
        <dbReference type="EMBL" id="MVQ45234.1"/>
    </source>
</evidence>
<evidence type="ECO:0000313" key="8">
    <source>
        <dbReference type="Proteomes" id="UP000095350"/>
    </source>
</evidence>
<dbReference type="EMBL" id="QSHO01000002">
    <property type="protein sequence ID" value="RHC19833.1"/>
    <property type="molecule type" value="Genomic_DNA"/>
</dbReference>
<dbReference type="Proteomes" id="UP000095350">
    <property type="component" value="Unassembled WGS sequence"/>
</dbReference>
<sequence length="87" mass="10501">MRIWFKMMKGTHLIKDMTVTDESDDTRTHKIFKALDEVCYAFDLGKPIWLDANVEEFKRHAKTRFTQDCFIEHVDFDFLEMHVIEED</sequence>
<evidence type="ECO:0000313" key="2">
    <source>
        <dbReference type="EMBL" id="MTR84826.1"/>
    </source>
</evidence>
<name>A0A173VHX9_9FIRM</name>
<evidence type="ECO:0000313" key="7">
    <source>
        <dbReference type="EMBL" id="RHN04092.1"/>
    </source>
</evidence>
<dbReference type="GeneID" id="61432399"/>
<dbReference type="EMBL" id="WNAJ01000006">
    <property type="protein sequence ID" value="MTR84826.1"/>
    <property type="molecule type" value="Genomic_DNA"/>
</dbReference>
<dbReference type="EMBL" id="QRQN01000028">
    <property type="protein sequence ID" value="RHN04092.1"/>
    <property type="molecule type" value="Genomic_DNA"/>
</dbReference>
<dbReference type="Proteomes" id="UP000478483">
    <property type="component" value="Unassembled WGS sequence"/>
</dbReference>
<dbReference type="AlphaFoldDB" id="A0A173VHX9"/>
<organism evidence="1 8">
    <name type="scientific">Roseburia intestinalis</name>
    <dbReference type="NCBI Taxonomy" id="166486"/>
    <lineage>
        <taxon>Bacteria</taxon>
        <taxon>Bacillati</taxon>
        <taxon>Bacillota</taxon>
        <taxon>Clostridia</taxon>
        <taxon>Lachnospirales</taxon>
        <taxon>Lachnospiraceae</taxon>
        <taxon>Roseburia</taxon>
    </lineage>
</organism>
<evidence type="ECO:0000313" key="10">
    <source>
        <dbReference type="Proteomes" id="UP000283586"/>
    </source>
</evidence>
<dbReference type="STRING" id="166486.ERS852572_03022"/>
<dbReference type="Proteomes" id="UP000479531">
    <property type="component" value="Unassembled WGS sequence"/>
</dbReference>
<evidence type="ECO:0000313" key="9">
    <source>
        <dbReference type="Proteomes" id="UP000283513"/>
    </source>
</evidence>
<reference evidence="9 10" key="2">
    <citation type="submission" date="2018-08" db="EMBL/GenBank/DDBJ databases">
        <title>A genome reference for cultivated species of the human gut microbiota.</title>
        <authorList>
            <person name="Zou Y."/>
            <person name="Xue W."/>
            <person name="Luo G."/>
        </authorList>
    </citation>
    <scope>NUCLEOTIDE SEQUENCE [LARGE SCALE GENOMIC DNA]</scope>
    <source>
        <strain evidence="7 10">AF31-21AC</strain>
        <strain evidence="6 11">AM22-21LB</strain>
        <strain evidence="5 9">AM37-1AC</strain>
        <strain evidence="4 12">AM43-11</strain>
    </source>
</reference>